<dbReference type="EMBL" id="JBAJEX010000002">
    <property type="protein sequence ID" value="MEO1766413.1"/>
    <property type="molecule type" value="Genomic_DNA"/>
</dbReference>
<dbReference type="InterPro" id="IPR002201">
    <property type="entry name" value="Glyco_trans_9"/>
</dbReference>
<dbReference type="RefSeq" id="WP_347307455.1">
    <property type="nucleotide sequence ID" value="NZ_JBAJEX010000002.1"/>
</dbReference>
<protein>
    <submittedName>
        <fullName evidence="3">Glycosyltransferase family 9 protein</fullName>
        <ecNumber evidence="3">2.4.-.-</ecNumber>
    </submittedName>
</protein>
<keyword evidence="2 3" id="KW-0808">Transferase</keyword>
<dbReference type="Proteomes" id="UP001482231">
    <property type="component" value="Unassembled WGS sequence"/>
</dbReference>
<dbReference type="SUPFAM" id="SSF53756">
    <property type="entry name" value="UDP-Glycosyltransferase/glycogen phosphorylase"/>
    <property type="match status" value="1"/>
</dbReference>
<dbReference type="CDD" id="cd03789">
    <property type="entry name" value="GT9_LPS_heptosyltransferase"/>
    <property type="match status" value="1"/>
</dbReference>
<gene>
    <name evidence="3" type="ORF">V6E02_04220</name>
</gene>
<keyword evidence="1 3" id="KW-0328">Glycosyltransferase</keyword>
<evidence type="ECO:0000313" key="3">
    <source>
        <dbReference type="EMBL" id="MEO1766413.1"/>
    </source>
</evidence>
<evidence type="ECO:0000256" key="2">
    <source>
        <dbReference type="ARBA" id="ARBA00022679"/>
    </source>
</evidence>
<proteinExistence type="predicted"/>
<dbReference type="EC" id="2.4.-.-" evidence="3"/>
<reference evidence="3 4" key="1">
    <citation type="submission" date="2024-02" db="EMBL/GenBank/DDBJ databases">
        <title>New thermophilic sulfur-oxidizing bacteria from a hot springs of the Uzon caldera (Kamchatka, Russia).</title>
        <authorList>
            <person name="Dukat A.M."/>
            <person name="Elcheninov A.G."/>
            <person name="Frolov E.N."/>
        </authorList>
    </citation>
    <scope>NUCLEOTIDE SEQUENCE [LARGE SCALE GENOMIC DNA]</scope>
    <source>
        <strain evidence="3 4">AK1</strain>
    </source>
</reference>
<dbReference type="InterPro" id="IPR051199">
    <property type="entry name" value="LPS_LOS_Heptosyltrfase"/>
</dbReference>
<organism evidence="3 4">
    <name type="scientific">Thiobacter aerophilum</name>
    <dbReference type="NCBI Taxonomy" id="3121275"/>
    <lineage>
        <taxon>Bacteria</taxon>
        <taxon>Pseudomonadati</taxon>
        <taxon>Pseudomonadota</taxon>
        <taxon>Betaproteobacteria</taxon>
        <taxon>Burkholderiales</taxon>
        <taxon>Thiobacteraceae</taxon>
        <taxon>Thiobacter</taxon>
    </lineage>
</organism>
<evidence type="ECO:0000313" key="4">
    <source>
        <dbReference type="Proteomes" id="UP001482231"/>
    </source>
</evidence>
<keyword evidence="4" id="KW-1185">Reference proteome</keyword>
<dbReference type="Pfam" id="PF01075">
    <property type="entry name" value="Glyco_transf_9"/>
    <property type="match status" value="1"/>
</dbReference>
<dbReference type="PANTHER" id="PTHR30160">
    <property type="entry name" value="TETRAACYLDISACCHARIDE 4'-KINASE-RELATED"/>
    <property type="match status" value="1"/>
</dbReference>
<dbReference type="Gene3D" id="3.40.50.2000">
    <property type="entry name" value="Glycogen Phosphorylase B"/>
    <property type="match status" value="2"/>
</dbReference>
<accession>A0ABV0EG26</accession>
<comment type="caution">
    <text evidence="3">The sequence shown here is derived from an EMBL/GenBank/DDBJ whole genome shotgun (WGS) entry which is preliminary data.</text>
</comment>
<evidence type="ECO:0000256" key="1">
    <source>
        <dbReference type="ARBA" id="ARBA00022676"/>
    </source>
</evidence>
<name>A0ABV0EG26_9BURK</name>
<dbReference type="PANTHER" id="PTHR30160:SF7">
    <property type="entry name" value="ADP-HEPTOSE--LPS HEPTOSYLTRANSFERASE 2"/>
    <property type="match status" value="1"/>
</dbReference>
<sequence length="298" mass="33192">MDELFPFDNRWAGFFAAAKRLRGYDLAVILHGNEPQATPLAYLSGARYIFKLPNDNEWNFLLTNQTPRLGWQEMGHGLDQRLEVVRLAGAPGPFDRRMIVPRHEDGERLVEERLQRLGWQHARLVALQPGASTNSRRWPAGRFVEAAQRLLVANGALKFVITGSPRERELCMRIAEAINASSATKRLLAWVSAGDLPLRALPALLNRAQVLITGDTGPMHLAVAVGTPVVALFAVSNPARSGPAYDLGRHVVIRKWRTCDPCLSKRCPYAEPLCMNNIQVDEVVTATQQVLRQHDSPN</sequence>
<dbReference type="GO" id="GO:0016757">
    <property type="term" value="F:glycosyltransferase activity"/>
    <property type="evidence" value="ECO:0007669"/>
    <property type="project" value="UniProtKB-KW"/>
</dbReference>